<proteinExistence type="inferred from homology"/>
<keyword evidence="6" id="KW-0963">Cytoplasm</keyword>
<keyword evidence="15" id="KW-1185">Reference proteome</keyword>
<evidence type="ECO:0000259" key="13">
    <source>
        <dbReference type="Pfam" id="PF13359"/>
    </source>
</evidence>
<evidence type="ECO:0000256" key="3">
    <source>
        <dbReference type="ARBA" id="ARBA00004496"/>
    </source>
</evidence>
<evidence type="ECO:0000256" key="12">
    <source>
        <dbReference type="ARBA" id="ARBA00045850"/>
    </source>
</evidence>
<dbReference type="GO" id="GO:0005737">
    <property type="term" value="C:cytoplasm"/>
    <property type="evidence" value="ECO:0007669"/>
    <property type="project" value="UniProtKB-SubCell"/>
</dbReference>
<dbReference type="Pfam" id="PF13359">
    <property type="entry name" value="DDE_Tnp_4"/>
    <property type="match status" value="1"/>
</dbReference>
<dbReference type="RefSeq" id="XP_011664415.2">
    <property type="nucleotide sequence ID" value="XM_011666113.2"/>
</dbReference>
<evidence type="ECO:0000256" key="5">
    <source>
        <dbReference type="ARBA" id="ARBA00015519"/>
    </source>
</evidence>
<evidence type="ECO:0000256" key="7">
    <source>
        <dbReference type="ARBA" id="ARBA00022722"/>
    </source>
</evidence>
<organism evidence="14 15">
    <name type="scientific">Strongylocentrotus purpuratus</name>
    <name type="common">Purple sea urchin</name>
    <dbReference type="NCBI Taxonomy" id="7668"/>
    <lineage>
        <taxon>Eukaryota</taxon>
        <taxon>Metazoa</taxon>
        <taxon>Echinodermata</taxon>
        <taxon>Eleutherozoa</taxon>
        <taxon>Echinozoa</taxon>
        <taxon>Echinoidea</taxon>
        <taxon>Euechinoidea</taxon>
        <taxon>Echinacea</taxon>
        <taxon>Camarodonta</taxon>
        <taxon>Echinidea</taxon>
        <taxon>Strongylocentrotidae</taxon>
        <taxon>Strongylocentrotus</taxon>
    </lineage>
</organism>
<dbReference type="GO" id="GO:0004518">
    <property type="term" value="F:nuclease activity"/>
    <property type="evidence" value="ECO:0007669"/>
    <property type="project" value="UniProtKB-KW"/>
</dbReference>
<evidence type="ECO:0000256" key="4">
    <source>
        <dbReference type="ARBA" id="ARBA00006958"/>
    </source>
</evidence>
<evidence type="ECO:0000313" key="15">
    <source>
        <dbReference type="Proteomes" id="UP000007110"/>
    </source>
</evidence>
<evidence type="ECO:0000256" key="11">
    <source>
        <dbReference type="ARBA" id="ARBA00030126"/>
    </source>
</evidence>
<sequence length="346" mass="39607">MAYQLDFLRQRDRYEELMRRLAPERPVIVERGDPFHIYNDFEFVKRYRLSKRTTLLVIDDIADNLRRLRSDGIPVHIQLLTVLRFYAVGSFQLLHGDEIGLSQPTLSKLIADVSSQLAAWRGRYIHFPDQLHGIQQAFYDYSNFPGVIGAIDCTHVPIQNPGGEFGQTFINRKSRSSINVQAVCSFDGTLTNIVARWPGGTHDSRIFRESALKQRLEQESHEPRWLLGDSGYASQPFLMTPLLHPGTASEERYNRAHKRGRNVIERTFGRMKRRFPCLNGLRLKLQTTLTVIVAVAVLWNISIQHGDPEVDGEVLPEIPGDHLPPPGANNLEGQLRRQNLIREHFA</sequence>
<dbReference type="PRINTS" id="PR02086">
    <property type="entry name" value="PUTNUCHARBI1"/>
</dbReference>
<name>A0A7M7HK70_STRPU</name>
<comment type="similarity">
    <text evidence="4">Belongs to the HARBI1 family.</text>
</comment>
<comment type="function">
    <text evidence="12">Transposase-derived protein that may have nuclease activity. Does not have transposase activity.</text>
</comment>
<dbReference type="OMA" id="ASECHRY"/>
<dbReference type="PANTHER" id="PTHR22930:SF289">
    <property type="entry name" value="DDE TNP4 DOMAIN-CONTAINING PROTEIN-RELATED"/>
    <property type="match status" value="1"/>
</dbReference>
<evidence type="ECO:0000313" key="14">
    <source>
        <dbReference type="EnsemblMetazoa" id="XP_011664415"/>
    </source>
</evidence>
<evidence type="ECO:0000256" key="8">
    <source>
        <dbReference type="ARBA" id="ARBA00022723"/>
    </source>
</evidence>
<dbReference type="GeneID" id="100889939"/>
<dbReference type="GO" id="GO:0046872">
    <property type="term" value="F:metal ion binding"/>
    <property type="evidence" value="ECO:0007669"/>
    <property type="project" value="UniProtKB-KW"/>
</dbReference>
<dbReference type="InParanoid" id="A0A7M7HK70"/>
<evidence type="ECO:0000256" key="1">
    <source>
        <dbReference type="ARBA" id="ARBA00001968"/>
    </source>
</evidence>
<keyword evidence="8" id="KW-0479">Metal-binding</keyword>
<dbReference type="GO" id="GO:0005634">
    <property type="term" value="C:nucleus"/>
    <property type="evidence" value="ECO:0007669"/>
    <property type="project" value="UniProtKB-SubCell"/>
</dbReference>
<reference evidence="15" key="1">
    <citation type="submission" date="2015-02" db="EMBL/GenBank/DDBJ databases">
        <title>Genome sequencing for Strongylocentrotus purpuratus.</title>
        <authorList>
            <person name="Murali S."/>
            <person name="Liu Y."/>
            <person name="Vee V."/>
            <person name="English A."/>
            <person name="Wang M."/>
            <person name="Skinner E."/>
            <person name="Han Y."/>
            <person name="Muzny D.M."/>
            <person name="Worley K.C."/>
            <person name="Gibbs R.A."/>
        </authorList>
    </citation>
    <scope>NUCLEOTIDE SEQUENCE</scope>
</reference>
<accession>A0A7M7HK70</accession>
<keyword evidence="10" id="KW-0539">Nucleus</keyword>
<evidence type="ECO:0000256" key="6">
    <source>
        <dbReference type="ARBA" id="ARBA00022490"/>
    </source>
</evidence>
<feature type="domain" description="DDE Tnp4" evidence="13">
    <location>
        <begin position="151"/>
        <end position="300"/>
    </location>
</feature>
<protein>
    <recommendedName>
        <fullName evidence="5">Putative nuclease HARBI1</fullName>
    </recommendedName>
    <alternativeName>
        <fullName evidence="11">Harbinger transposase-derived nuclease</fullName>
    </alternativeName>
</protein>
<dbReference type="GO" id="GO:0016787">
    <property type="term" value="F:hydrolase activity"/>
    <property type="evidence" value="ECO:0007669"/>
    <property type="project" value="UniProtKB-KW"/>
</dbReference>
<evidence type="ECO:0000256" key="2">
    <source>
        <dbReference type="ARBA" id="ARBA00004123"/>
    </source>
</evidence>
<keyword evidence="7" id="KW-0540">Nuclease</keyword>
<dbReference type="EnsemblMetazoa" id="XM_011666113">
    <property type="protein sequence ID" value="XP_011664415"/>
    <property type="gene ID" value="LOC100889939"/>
</dbReference>
<dbReference type="InterPro" id="IPR027806">
    <property type="entry name" value="HARBI1_dom"/>
</dbReference>
<keyword evidence="9" id="KW-0378">Hydrolase</keyword>
<reference evidence="14" key="2">
    <citation type="submission" date="2021-01" db="UniProtKB">
        <authorList>
            <consortium name="EnsemblMetazoa"/>
        </authorList>
    </citation>
    <scope>IDENTIFICATION</scope>
</reference>
<dbReference type="OrthoDB" id="2430314at2759"/>
<evidence type="ECO:0000256" key="10">
    <source>
        <dbReference type="ARBA" id="ARBA00023242"/>
    </source>
</evidence>
<dbReference type="InterPro" id="IPR045249">
    <property type="entry name" value="HARBI1-like"/>
</dbReference>
<dbReference type="Proteomes" id="UP000007110">
    <property type="component" value="Unassembled WGS sequence"/>
</dbReference>
<dbReference type="AlphaFoldDB" id="A0A7M7HK70"/>
<comment type="cofactor">
    <cofactor evidence="1">
        <name>a divalent metal cation</name>
        <dbReference type="ChEBI" id="CHEBI:60240"/>
    </cofactor>
</comment>
<dbReference type="PANTHER" id="PTHR22930">
    <property type="match status" value="1"/>
</dbReference>
<dbReference type="KEGG" id="spu:100889939"/>
<dbReference type="InterPro" id="IPR026103">
    <property type="entry name" value="HARBI1_animal"/>
</dbReference>
<comment type="subcellular location">
    <subcellularLocation>
        <location evidence="3">Cytoplasm</location>
    </subcellularLocation>
    <subcellularLocation>
        <location evidence="2">Nucleus</location>
    </subcellularLocation>
</comment>
<evidence type="ECO:0000256" key="9">
    <source>
        <dbReference type="ARBA" id="ARBA00022801"/>
    </source>
</evidence>